<comment type="catalytic activity">
    <reaction evidence="5">
        <text>D-ribulose 5-phosphate = (2S)-2-hydroxy-3-oxobutyl phosphate + formate + H(+)</text>
        <dbReference type="Rhea" id="RHEA:18457"/>
        <dbReference type="ChEBI" id="CHEBI:15378"/>
        <dbReference type="ChEBI" id="CHEBI:15740"/>
        <dbReference type="ChEBI" id="CHEBI:58121"/>
        <dbReference type="ChEBI" id="CHEBI:58830"/>
        <dbReference type="EC" id="4.1.99.12"/>
    </reaction>
</comment>
<dbReference type="SUPFAM" id="SSF56784">
    <property type="entry name" value="HAD-like"/>
    <property type="match status" value="1"/>
</dbReference>
<gene>
    <name evidence="6" type="primary">ribB</name>
    <name evidence="6" type="ORF">ACFQ5X_49005</name>
</gene>
<keyword evidence="3 5" id="KW-0686">Riboflavin biosynthesis</keyword>
<keyword evidence="4 5" id="KW-0479">Metal-binding</keyword>
<evidence type="ECO:0000256" key="5">
    <source>
        <dbReference type="RuleBase" id="RU003843"/>
    </source>
</evidence>
<dbReference type="EMBL" id="JBHTMM010000226">
    <property type="protein sequence ID" value="MFD1313611.1"/>
    <property type="molecule type" value="Genomic_DNA"/>
</dbReference>
<dbReference type="InterPro" id="IPR000422">
    <property type="entry name" value="DHBP_synthase_RibB"/>
</dbReference>
<evidence type="ECO:0000256" key="4">
    <source>
        <dbReference type="ARBA" id="ARBA00022723"/>
    </source>
</evidence>
<proteinExistence type="inferred from homology"/>
<sequence length="332" mass="34282">MTSASVRQSLDLLTVAVDDLRAGRPVIVVDDEDRENEGDLVIAAEFATAETMGFFVRWTSGLICAPMAPEVADRLELPLMVPSAPGVDTTTGTAADTTVETTAYTVSVDAVGVGSGISAADRALTVRTLADPGTRPDRLIRPGHVFPLRARPGGVAERRGHTEAGVDLLRLAGLSPVAVISEVCEDDGSVAGADRLRAFADEHGLTLVSIEQLANRAAALGHGDGVNRVLRATVFDLDDTLIDTGDAWARVCAGFAARHGHHWRVEDTAALHGNGSWASYVAGLCGGAAGAAEVVEACAAAMVDECAAGRVRALPGAVELVLEAGRHGPVGV</sequence>
<keyword evidence="5 6" id="KW-0456">Lyase</keyword>
<keyword evidence="7" id="KW-1185">Reference proteome</keyword>
<reference evidence="7" key="1">
    <citation type="journal article" date="2019" name="Int. J. Syst. Evol. Microbiol.">
        <title>The Global Catalogue of Microorganisms (GCM) 10K type strain sequencing project: providing services to taxonomists for standard genome sequencing and annotation.</title>
        <authorList>
            <consortium name="The Broad Institute Genomics Platform"/>
            <consortium name="The Broad Institute Genome Sequencing Center for Infectious Disease"/>
            <person name="Wu L."/>
            <person name="Ma J."/>
        </authorList>
    </citation>
    <scope>NUCLEOTIDE SEQUENCE [LARGE SCALE GENOMIC DNA]</scope>
    <source>
        <strain evidence="7">CGMCC 4.7020</strain>
    </source>
</reference>
<dbReference type="Proteomes" id="UP001597058">
    <property type="component" value="Unassembled WGS sequence"/>
</dbReference>
<comment type="caution">
    <text evidence="6">The sequence shown here is derived from an EMBL/GenBank/DDBJ whole genome shotgun (WGS) entry which is preliminary data.</text>
</comment>
<evidence type="ECO:0000313" key="7">
    <source>
        <dbReference type="Proteomes" id="UP001597058"/>
    </source>
</evidence>
<dbReference type="Gene3D" id="3.40.50.1000">
    <property type="entry name" value="HAD superfamily/HAD-like"/>
    <property type="match status" value="1"/>
</dbReference>
<keyword evidence="5" id="KW-0460">Magnesium</keyword>
<evidence type="ECO:0000256" key="1">
    <source>
        <dbReference type="ARBA" id="ARBA00002284"/>
    </source>
</evidence>
<dbReference type="PANTHER" id="PTHR21327:SF18">
    <property type="entry name" value="3,4-DIHYDROXY-2-BUTANONE 4-PHOSPHATE SYNTHASE"/>
    <property type="match status" value="1"/>
</dbReference>
<comment type="cofactor">
    <cofactor evidence="5">
        <name>Mg(2+)</name>
        <dbReference type="ChEBI" id="CHEBI:18420"/>
    </cofactor>
    <cofactor evidence="5">
        <name>Mn(2+)</name>
        <dbReference type="ChEBI" id="CHEBI:29035"/>
    </cofactor>
    <text evidence="5">Binds 2 divalent metal cations per subunit. Magnesium or manganese.</text>
</comment>
<dbReference type="InterPro" id="IPR023214">
    <property type="entry name" value="HAD_sf"/>
</dbReference>
<dbReference type="Pfam" id="PF00926">
    <property type="entry name" value="DHBP_synthase"/>
    <property type="match status" value="1"/>
</dbReference>
<protein>
    <recommendedName>
        <fullName evidence="5">3,4-dihydroxy-2-butanone 4-phosphate synthase</fullName>
        <shortName evidence="5">DHBP synthase</shortName>
        <ecNumber evidence="5">4.1.99.12</ecNumber>
    </recommendedName>
</protein>
<dbReference type="GO" id="GO:0008686">
    <property type="term" value="F:3,4-dihydroxy-2-butanone-4-phosphate synthase activity"/>
    <property type="evidence" value="ECO:0007669"/>
    <property type="project" value="UniProtKB-EC"/>
</dbReference>
<dbReference type="PANTHER" id="PTHR21327">
    <property type="entry name" value="GTP CYCLOHYDROLASE II-RELATED"/>
    <property type="match status" value="1"/>
</dbReference>
<dbReference type="InterPro" id="IPR017945">
    <property type="entry name" value="DHBP_synth_RibB-like_a/b_dom"/>
</dbReference>
<comment type="pathway">
    <text evidence="2 5">Cofactor biosynthesis; riboflavin biosynthesis; 2-hydroxy-3-oxobutyl phosphate from D-ribulose 5-phosphate: step 1/1.</text>
</comment>
<comment type="subunit">
    <text evidence="5">Homodimer.</text>
</comment>
<dbReference type="SUPFAM" id="SSF55821">
    <property type="entry name" value="YrdC/RibB"/>
    <property type="match status" value="1"/>
</dbReference>
<dbReference type="RefSeq" id="WP_381331329.1">
    <property type="nucleotide sequence ID" value="NZ_JBHTMM010000226.1"/>
</dbReference>
<comment type="similarity">
    <text evidence="5">Belongs to the DHBP synthase family.</text>
</comment>
<evidence type="ECO:0000256" key="3">
    <source>
        <dbReference type="ARBA" id="ARBA00022619"/>
    </source>
</evidence>
<dbReference type="Gene3D" id="1.10.150.240">
    <property type="entry name" value="Putative phosphatase, domain 2"/>
    <property type="match status" value="1"/>
</dbReference>
<comment type="function">
    <text evidence="1 5">Catalyzes the conversion of D-ribulose 5-phosphate to formate and 3,4-dihydroxy-2-butanone 4-phosphate.</text>
</comment>
<organism evidence="6 7">
    <name type="scientific">Streptomyces kaempferi</name>
    <dbReference type="NCBI Taxonomy" id="333725"/>
    <lineage>
        <taxon>Bacteria</taxon>
        <taxon>Bacillati</taxon>
        <taxon>Actinomycetota</taxon>
        <taxon>Actinomycetes</taxon>
        <taxon>Kitasatosporales</taxon>
        <taxon>Streptomycetaceae</taxon>
        <taxon>Streptomyces</taxon>
    </lineage>
</organism>
<evidence type="ECO:0000313" key="6">
    <source>
        <dbReference type="EMBL" id="MFD1313611.1"/>
    </source>
</evidence>
<dbReference type="EC" id="4.1.99.12" evidence="5"/>
<feature type="non-terminal residue" evidence="6">
    <location>
        <position position="332"/>
    </location>
</feature>
<accession>A0ABW3XVM8</accession>
<dbReference type="InterPro" id="IPR036412">
    <property type="entry name" value="HAD-like_sf"/>
</dbReference>
<dbReference type="InterPro" id="IPR023198">
    <property type="entry name" value="PGP-like_dom2"/>
</dbReference>
<dbReference type="NCBIfam" id="TIGR00506">
    <property type="entry name" value="ribB"/>
    <property type="match status" value="1"/>
</dbReference>
<dbReference type="Gene3D" id="3.90.870.10">
    <property type="entry name" value="DHBP synthase"/>
    <property type="match status" value="1"/>
</dbReference>
<name>A0ABW3XVM8_9ACTN</name>
<evidence type="ECO:0000256" key="2">
    <source>
        <dbReference type="ARBA" id="ARBA00004904"/>
    </source>
</evidence>
<keyword evidence="5" id="KW-0464">Manganese</keyword>